<comment type="caution">
    <text evidence="1">The sequence shown here is derived from an EMBL/GenBank/DDBJ whole genome shotgun (WGS) entry which is preliminary data.</text>
</comment>
<evidence type="ECO:0000313" key="1">
    <source>
        <dbReference type="EMBL" id="KAK5100954.1"/>
    </source>
</evidence>
<dbReference type="SUPFAM" id="SSF53474">
    <property type="entry name" value="alpha/beta-Hydrolases"/>
    <property type="match status" value="1"/>
</dbReference>
<proteinExistence type="predicted"/>
<dbReference type="InterPro" id="IPR029058">
    <property type="entry name" value="AB_hydrolase_fold"/>
</dbReference>
<evidence type="ECO:0000313" key="2">
    <source>
        <dbReference type="Proteomes" id="UP001345013"/>
    </source>
</evidence>
<accession>A0ABR0KPQ8</accession>
<protein>
    <submittedName>
        <fullName evidence="1">Uncharacterized protein</fullName>
    </submittedName>
</protein>
<dbReference type="EMBL" id="JAVRRG010000005">
    <property type="protein sequence ID" value="KAK5100954.1"/>
    <property type="molecule type" value="Genomic_DNA"/>
</dbReference>
<dbReference type="PANTHER" id="PTHR43142:SF3">
    <property type="entry name" value="PUTATIVE (AFU_ORTHOLOGUE AFUA_3G09070)-RELATED"/>
    <property type="match status" value="1"/>
</dbReference>
<dbReference type="Gene3D" id="3.40.50.1820">
    <property type="entry name" value="alpha/beta hydrolase"/>
    <property type="match status" value="1"/>
</dbReference>
<organism evidence="1 2">
    <name type="scientific">Lithohypha guttulata</name>
    <dbReference type="NCBI Taxonomy" id="1690604"/>
    <lineage>
        <taxon>Eukaryota</taxon>
        <taxon>Fungi</taxon>
        <taxon>Dikarya</taxon>
        <taxon>Ascomycota</taxon>
        <taxon>Pezizomycotina</taxon>
        <taxon>Eurotiomycetes</taxon>
        <taxon>Chaetothyriomycetidae</taxon>
        <taxon>Chaetothyriales</taxon>
        <taxon>Trichomeriaceae</taxon>
        <taxon>Lithohypha</taxon>
    </lineage>
</organism>
<name>A0ABR0KPQ8_9EURO</name>
<dbReference type="Proteomes" id="UP001345013">
    <property type="component" value="Unassembled WGS sequence"/>
</dbReference>
<dbReference type="PANTHER" id="PTHR43142">
    <property type="entry name" value="CARBOXYLIC ESTER HYDROLASE"/>
    <property type="match status" value="1"/>
</dbReference>
<keyword evidence="2" id="KW-1185">Reference proteome</keyword>
<sequence>MSNLGGGQTLGLPSNYGTTYSLYYTIAESYNVSGSKLVNATNCTNTMVDDTIACLRAANATILNTYSSAPRYVVEDNIFVNTTELSLQTRNNGTAYVPTMFGIVANDGASFSNLPINVTTGNLTGALQVGLGIDASAAESVVNSGRFPYVNVTGNWTIDAFNVTQRVATDDTFRCIDQATVFAGAANEVFPAAYYYQFERAIDGYNPNNLPGAPVTPGYPNGNPNEPYFKLHGADMPWVFGNFYDELRDANDLYSVQLVSGLFASFTKPGQPNPSPAYLEARGYTKTLEAIQEVGDWQAVGAAGDSGNVRRLDYPGWTSTFVDTEQCAWLGYPVDYYVEQ</sequence>
<reference evidence="1 2" key="1">
    <citation type="submission" date="2023-08" db="EMBL/GenBank/DDBJ databases">
        <title>Black Yeasts Isolated from many extreme environments.</title>
        <authorList>
            <person name="Coleine C."/>
            <person name="Stajich J.E."/>
            <person name="Selbmann L."/>
        </authorList>
    </citation>
    <scope>NUCLEOTIDE SEQUENCE [LARGE SCALE GENOMIC DNA]</scope>
    <source>
        <strain evidence="1 2">CCFEE 5885</strain>
    </source>
</reference>
<gene>
    <name evidence="1" type="ORF">LTR24_000802</name>
</gene>